<name>A0ABV9RS69_9PSEU</name>
<gene>
    <name evidence="3" type="ORF">ACFPEL_22920</name>
</gene>
<feature type="transmembrane region" description="Helical" evidence="2">
    <location>
        <begin position="140"/>
        <end position="166"/>
    </location>
</feature>
<organism evidence="3 4">
    <name type="scientific">Actinomycetospora chibensis</name>
    <dbReference type="NCBI Taxonomy" id="663606"/>
    <lineage>
        <taxon>Bacteria</taxon>
        <taxon>Bacillati</taxon>
        <taxon>Actinomycetota</taxon>
        <taxon>Actinomycetes</taxon>
        <taxon>Pseudonocardiales</taxon>
        <taxon>Pseudonocardiaceae</taxon>
        <taxon>Actinomycetospora</taxon>
    </lineage>
</organism>
<dbReference type="RefSeq" id="WP_274186984.1">
    <property type="nucleotide sequence ID" value="NZ_BAABHN010000049.1"/>
</dbReference>
<feature type="transmembrane region" description="Helical" evidence="2">
    <location>
        <begin position="41"/>
        <end position="65"/>
    </location>
</feature>
<proteinExistence type="predicted"/>
<evidence type="ECO:0000256" key="1">
    <source>
        <dbReference type="SAM" id="MobiDB-lite"/>
    </source>
</evidence>
<feature type="transmembrane region" description="Helical" evidence="2">
    <location>
        <begin position="12"/>
        <end position="35"/>
    </location>
</feature>
<feature type="transmembrane region" description="Helical" evidence="2">
    <location>
        <begin position="107"/>
        <end position="128"/>
    </location>
</feature>
<keyword evidence="2" id="KW-0472">Membrane</keyword>
<feature type="compositionally biased region" description="Gly residues" evidence="1">
    <location>
        <begin position="219"/>
        <end position="231"/>
    </location>
</feature>
<accession>A0ABV9RS69</accession>
<dbReference type="Proteomes" id="UP001595909">
    <property type="component" value="Unassembled WGS sequence"/>
</dbReference>
<feature type="transmembrane region" description="Helical" evidence="2">
    <location>
        <begin position="172"/>
        <end position="202"/>
    </location>
</feature>
<evidence type="ECO:0000256" key="2">
    <source>
        <dbReference type="SAM" id="Phobius"/>
    </source>
</evidence>
<comment type="caution">
    <text evidence="3">The sequence shown here is derived from an EMBL/GenBank/DDBJ whole genome shotgun (WGS) entry which is preliminary data.</text>
</comment>
<keyword evidence="2" id="KW-1133">Transmembrane helix</keyword>
<protein>
    <submittedName>
        <fullName evidence="3">Uncharacterized protein</fullName>
    </submittedName>
</protein>
<reference evidence="4" key="1">
    <citation type="journal article" date="2019" name="Int. J. Syst. Evol. Microbiol.">
        <title>The Global Catalogue of Microorganisms (GCM) 10K type strain sequencing project: providing services to taxonomists for standard genome sequencing and annotation.</title>
        <authorList>
            <consortium name="The Broad Institute Genomics Platform"/>
            <consortium name="The Broad Institute Genome Sequencing Center for Infectious Disease"/>
            <person name="Wu L."/>
            <person name="Ma J."/>
        </authorList>
    </citation>
    <scope>NUCLEOTIDE SEQUENCE [LARGE SCALE GENOMIC DNA]</scope>
    <source>
        <strain evidence="4">CCUG 50347</strain>
    </source>
</reference>
<feature type="transmembrane region" description="Helical" evidence="2">
    <location>
        <begin position="77"/>
        <end position="95"/>
    </location>
</feature>
<evidence type="ECO:0000313" key="3">
    <source>
        <dbReference type="EMBL" id="MFC4835280.1"/>
    </source>
</evidence>
<feature type="region of interest" description="Disordered" evidence="1">
    <location>
        <begin position="209"/>
        <end position="242"/>
    </location>
</feature>
<sequence length="242" mass="24413">MEHRERALLRRWIPVVALAEILGFAVPAVVGVLTVGSPVVLSLPLLVAAGAVEGALLGTGQALVLRSALPAISVTRWVLATAGAAALAYLLALLPSTTATVTAAWPVPVLIVSAIALGLLVLLTIGVAQWSELRRHVDPAAAWIGITAVAWLLGLGIFLAVAMPLWHPGQSVPVAVLVGLVAGALMALVMAAVTGAGLVVLLRRSRGRATGRGTSGETFGPGVGGAEGGSSGAIPVRRGERS</sequence>
<dbReference type="EMBL" id="JBHSIM010000049">
    <property type="protein sequence ID" value="MFC4835280.1"/>
    <property type="molecule type" value="Genomic_DNA"/>
</dbReference>
<evidence type="ECO:0000313" key="4">
    <source>
        <dbReference type="Proteomes" id="UP001595909"/>
    </source>
</evidence>
<keyword evidence="4" id="KW-1185">Reference proteome</keyword>
<keyword evidence="2" id="KW-0812">Transmembrane</keyword>